<accession>A0A418KJE1</accession>
<evidence type="ECO:0000313" key="2">
    <source>
        <dbReference type="Proteomes" id="UP000284057"/>
    </source>
</evidence>
<dbReference type="GO" id="GO:0016740">
    <property type="term" value="F:transferase activity"/>
    <property type="evidence" value="ECO:0007669"/>
    <property type="project" value="UniProtKB-KW"/>
</dbReference>
<keyword evidence="2" id="KW-1185">Reference proteome</keyword>
<comment type="caution">
    <text evidence="1">The sequence shown here is derived from an EMBL/GenBank/DDBJ whole genome shotgun (WGS) entry which is preliminary data.</text>
</comment>
<gene>
    <name evidence="1" type="ORF">DY240_24960</name>
</gene>
<protein>
    <submittedName>
        <fullName evidence="1">Family 2 glycosyl transferase</fullName>
    </submittedName>
</protein>
<dbReference type="AlphaFoldDB" id="A0A418KJE1"/>
<feature type="non-terminal residue" evidence="1">
    <location>
        <position position="79"/>
    </location>
</feature>
<dbReference type="Proteomes" id="UP000284057">
    <property type="component" value="Unassembled WGS sequence"/>
</dbReference>
<sequence length="79" mass="8055">MTLPEGFGVALDPGAWLDGGVLFGGTPFRVVTLTQRQRATVDRWLAGGRVGGRDDSALARALVAAGLALPVPPAVDEAG</sequence>
<reference evidence="1 2" key="1">
    <citation type="submission" date="2018-09" db="EMBL/GenBank/DDBJ databases">
        <title>Isolation, diversity and antifungal activity of actinobacteria from wheat.</title>
        <authorList>
            <person name="Han C."/>
        </authorList>
    </citation>
    <scope>NUCLEOTIDE SEQUENCE [LARGE SCALE GENOMIC DNA]</scope>
    <source>
        <strain evidence="1 2">NEAU-YY265</strain>
    </source>
</reference>
<organism evidence="1 2">
    <name type="scientific">Jiangella rhizosphaerae</name>
    <dbReference type="NCBI Taxonomy" id="2293569"/>
    <lineage>
        <taxon>Bacteria</taxon>
        <taxon>Bacillati</taxon>
        <taxon>Actinomycetota</taxon>
        <taxon>Actinomycetes</taxon>
        <taxon>Jiangellales</taxon>
        <taxon>Jiangellaceae</taxon>
        <taxon>Jiangella</taxon>
    </lineage>
</organism>
<proteinExistence type="predicted"/>
<keyword evidence="1" id="KW-0808">Transferase</keyword>
<name>A0A418KJE1_9ACTN</name>
<evidence type="ECO:0000313" key="1">
    <source>
        <dbReference type="EMBL" id="RIQ14384.1"/>
    </source>
</evidence>
<dbReference type="EMBL" id="QUAL01000356">
    <property type="protein sequence ID" value="RIQ14384.1"/>
    <property type="molecule type" value="Genomic_DNA"/>
</dbReference>